<keyword evidence="1" id="KW-0812">Transmembrane</keyword>
<sequence>MVEEIGNTLVMLYVKFVLYVAFKERRIPMALVFQIALDAEMIKVSPLPHASVTSLMRRKTPAQMDEGGEEIATDERMRKTARMMENNHFSVPVSLSLVSLKLFKC</sequence>
<dbReference type="EMBL" id="VOFY01000022">
    <property type="protein sequence ID" value="KAA8580576.1"/>
    <property type="molecule type" value="Genomic_DNA"/>
</dbReference>
<organism evidence="2 3">
    <name type="scientific">Etheostoma spectabile</name>
    <name type="common">orangethroat darter</name>
    <dbReference type="NCBI Taxonomy" id="54343"/>
    <lineage>
        <taxon>Eukaryota</taxon>
        <taxon>Metazoa</taxon>
        <taxon>Chordata</taxon>
        <taxon>Craniata</taxon>
        <taxon>Vertebrata</taxon>
        <taxon>Euteleostomi</taxon>
        <taxon>Actinopterygii</taxon>
        <taxon>Neopterygii</taxon>
        <taxon>Teleostei</taxon>
        <taxon>Neoteleostei</taxon>
        <taxon>Acanthomorphata</taxon>
        <taxon>Eupercaria</taxon>
        <taxon>Perciformes</taxon>
        <taxon>Percoidei</taxon>
        <taxon>Percidae</taxon>
        <taxon>Etheostomatinae</taxon>
        <taxon>Etheostoma</taxon>
    </lineage>
</organism>
<evidence type="ECO:0000313" key="3">
    <source>
        <dbReference type="Proteomes" id="UP000327493"/>
    </source>
</evidence>
<dbReference type="AlphaFoldDB" id="A0A5J5CJ54"/>
<protein>
    <submittedName>
        <fullName evidence="2">Uncharacterized protein</fullName>
    </submittedName>
</protein>
<accession>A0A5J5CJ54</accession>
<proteinExistence type="predicted"/>
<keyword evidence="1" id="KW-1133">Transmembrane helix</keyword>
<gene>
    <name evidence="2" type="ORF">FQN60_013534</name>
</gene>
<feature type="transmembrane region" description="Helical" evidence="1">
    <location>
        <begin position="6"/>
        <end position="22"/>
    </location>
</feature>
<evidence type="ECO:0000313" key="2">
    <source>
        <dbReference type="EMBL" id="KAA8580576.1"/>
    </source>
</evidence>
<keyword evidence="1" id="KW-0472">Membrane</keyword>
<reference evidence="2 3" key="1">
    <citation type="submission" date="2019-08" db="EMBL/GenBank/DDBJ databases">
        <title>A chromosome-level genome assembly, high-density linkage maps, and genome scans reveal the genomic architecture of hybrid incompatibilities underlying speciation via character displacement in darters (Percidae: Etheostominae).</title>
        <authorList>
            <person name="Moran R.L."/>
            <person name="Catchen J.M."/>
            <person name="Fuller R.C."/>
        </authorList>
    </citation>
    <scope>NUCLEOTIDE SEQUENCE [LARGE SCALE GENOMIC DNA]</scope>
    <source>
        <strain evidence="2">EspeVRDwgs_2016</strain>
        <tissue evidence="2">Muscle</tissue>
    </source>
</reference>
<name>A0A5J5CJ54_9PERO</name>
<comment type="caution">
    <text evidence="2">The sequence shown here is derived from an EMBL/GenBank/DDBJ whole genome shotgun (WGS) entry which is preliminary data.</text>
</comment>
<evidence type="ECO:0000256" key="1">
    <source>
        <dbReference type="SAM" id="Phobius"/>
    </source>
</evidence>
<keyword evidence="3" id="KW-1185">Reference proteome</keyword>
<dbReference type="Proteomes" id="UP000327493">
    <property type="component" value="Chromosome 22"/>
</dbReference>